<comment type="caution">
    <text evidence="2">The sequence shown here is derived from an EMBL/GenBank/DDBJ whole genome shotgun (WGS) entry which is preliminary data.</text>
</comment>
<proteinExistence type="predicted"/>
<name>A0A927PM90_9ACTN</name>
<feature type="transmembrane region" description="Helical" evidence="1">
    <location>
        <begin position="12"/>
        <end position="33"/>
    </location>
</feature>
<feature type="transmembrane region" description="Helical" evidence="1">
    <location>
        <begin position="116"/>
        <end position="135"/>
    </location>
</feature>
<feature type="transmembrane region" description="Helical" evidence="1">
    <location>
        <begin position="53"/>
        <end position="81"/>
    </location>
</feature>
<evidence type="ECO:0000256" key="1">
    <source>
        <dbReference type="SAM" id="Phobius"/>
    </source>
</evidence>
<dbReference type="RefSeq" id="WP_192038590.1">
    <property type="nucleotide sequence ID" value="NZ_JACYWE010000003.1"/>
</dbReference>
<protein>
    <submittedName>
        <fullName evidence="2">Uncharacterized protein</fullName>
    </submittedName>
</protein>
<gene>
    <name evidence="2" type="ORF">HT102_06460</name>
</gene>
<dbReference type="AlphaFoldDB" id="A0A927PM90"/>
<sequence>MSSIEPARESTSGALITGTGALFLFLLLRLLAVCDYNWNVAFAVIHTVDLNEGFGILVGTLMGEPLFTGIALALIAPLPLLRLLWPGSATHRGSALVLIAVVTTAYASLLVTYQQWWLLAITAAVTLTLVGLHRWRRHGRLHQAGTLLLRRAWLITGLLVLVLAALVRTPWVPLEHITLTDRTEDGYVMETSPGFLKILTAEDREFLIIPTDEVTAREEKHVD</sequence>
<reference evidence="2" key="1">
    <citation type="submission" date="2020-09" db="EMBL/GenBank/DDBJ databases">
        <title>Hoyosella lacisalsi sp. nov., a halotolerant actinobacterium isolated from soil of Lake Gudzhirganskoe.</title>
        <authorList>
            <person name="Yang Q."/>
            <person name="Guo P.Y."/>
            <person name="Liu S.W."/>
            <person name="Li F.N."/>
            <person name="Sun C.H."/>
        </authorList>
    </citation>
    <scope>NUCLEOTIDE SEQUENCE</scope>
    <source>
        <strain evidence="2">G463</strain>
    </source>
</reference>
<evidence type="ECO:0000313" key="3">
    <source>
        <dbReference type="Proteomes" id="UP000642993"/>
    </source>
</evidence>
<accession>A0A927PM90</accession>
<keyword evidence="1" id="KW-1133">Transmembrane helix</keyword>
<dbReference type="Proteomes" id="UP000642993">
    <property type="component" value="Unassembled WGS sequence"/>
</dbReference>
<keyword evidence="3" id="KW-1185">Reference proteome</keyword>
<keyword evidence="1" id="KW-0472">Membrane</keyword>
<dbReference type="EMBL" id="JACYWE010000003">
    <property type="protein sequence ID" value="MBD8506121.1"/>
    <property type="molecule type" value="Genomic_DNA"/>
</dbReference>
<feature type="transmembrane region" description="Helical" evidence="1">
    <location>
        <begin position="147"/>
        <end position="167"/>
    </location>
</feature>
<feature type="transmembrane region" description="Helical" evidence="1">
    <location>
        <begin position="93"/>
        <end position="110"/>
    </location>
</feature>
<keyword evidence="1" id="KW-0812">Transmembrane</keyword>
<organism evidence="2 3">
    <name type="scientific">Lolliginicoccus lacisalsi</name>
    <dbReference type="NCBI Taxonomy" id="2742202"/>
    <lineage>
        <taxon>Bacteria</taxon>
        <taxon>Bacillati</taxon>
        <taxon>Actinomycetota</taxon>
        <taxon>Actinomycetes</taxon>
        <taxon>Mycobacteriales</taxon>
        <taxon>Hoyosellaceae</taxon>
        <taxon>Lolliginicoccus</taxon>
    </lineage>
</organism>
<evidence type="ECO:0000313" key="2">
    <source>
        <dbReference type="EMBL" id="MBD8506121.1"/>
    </source>
</evidence>